<keyword evidence="2 7" id="KW-0441">Lipid A biosynthesis</keyword>
<evidence type="ECO:0000259" key="9">
    <source>
        <dbReference type="Pfam" id="PF04613"/>
    </source>
</evidence>
<evidence type="ECO:0000256" key="3">
    <source>
        <dbReference type="ARBA" id="ARBA00022679"/>
    </source>
</evidence>
<comment type="pathway">
    <text evidence="7">Bacterial outer membrane biogenesis; LPS lipid A biosynthesis.</text>
</comment>
<dbReference type="AlphaFoldDB" id="A0A841HGD2"/>
<organism evidence="10 11">
    <name type="scientific">Povalibacter uvarum</name>
    <dbReference type="NCBI Taxonomy" id="732238"/>
    <lineage>
        <taxon>Bacteria</taxon>
        <taxon>Pseudomonadati</taxon>
        <taxon>Pseudomonadota</taxon>
        <taxon>Gammaproteobacteria</taxon>
        <taxon>Steroidobacterales</taxon>
        <taxon>Steroidobacteraceae</taxon>
        <taxon>Povalibacter</taxon>
    </lineage>
</organism>
<evidence type="ECO:0000256" key="7">
    <source>
        <dbReference type="HAMAP-Rule" id="MF_00523"/>
    </source>
</evidence>
<evidence type="ECO:0000256" key="1">
    <source>
        <dbReference type="ARBA" id="ARBA00022516"/>
    </source>
</evidence>
<dbReference type="GO" id="GO:0016410">
    <property type="term" value="F:N-acyltransferase activity"/>
    <property type="evidence" value="ECO:0007669"/>
    <property type="project" value="InterPro"/>
</dbReference>
<dbReference type="PANTHER" id="PTHR43378:SF2">
    <property type="entry name" value="UDP-3-O-ACYLGLUCOSAMINE N-ACYLTRANSFERASE 1, MITOCHONDRIAL-RELATED"/>
    <property type="match status" value="1"/>
</dbReference>
<evidence type="ECO:0000313" key="11">
    <source>
        <dbReference type="Proteomes" id="UP000588068"/>
    </source>
</evidence>
<dbReference type="EC" id="2.3.1.191" evidence="7"/>
<feature type="active site" description="Proton acceptor" evidence="7">
    <location>
        <position position="243"/>
    </location>
</feature>
<sequence length="362" mass="37203">MSTPPKGTTLGELAVRFGCTLKGDPDLRVTHVAALEDADPTAVTFLANPKYRRHLGQTRAGAVIVDARLADACPGAALIAQNPYATYARIAAVLHPEPVAPPGVHPSAVVDGSATIDPTASVGPRAVIEAGVSIGPRVVIGPGSVVMRGTRIGADTRLVANVTLCHDVVLGERCVLHPGSVIGADGFGLAPERGQWIRVPQVGAVTIGNDVDVGASTTIDRGAIGDTVISDGVKLDNQIQIGHNVQIGAHTAIAGCSGVAGSAVIGKRCMIGGMVGVAGHLTICDDVFVTGQSFVSSSIRKPGYYSSGLPIDETARFRKNAARFSQLDELARDVRRLRKLAGGEEGPEAGADDLPAAEDDSK</sequence>
<feature type="domain" description="UDP-3-O-[3-hydroxymyristoyl] glucosamine N-acyltransferase non-repeat region" evidence="9">
    <location>
        <begin position="26"/>
        <end position="92"/>
    </location>
</feature>
<comment type="catalytic activity">
    <reaction evidence="7">
        <text>a UDP-3-O-[(3R)-3-hydroxyacyl]-alpha-D-glucosamine + a (3R)-hydroxyacyl-[ACP] = a UDP-2-N,3-O-bis[(3R)-3-hydroxyacyl]-alpha-D-glucosamine + holo-[ACP] + H(+)</text>
        <dbReference type="Rhea" id="RHEA:53836"/>
        <dbReference type="Rhea" id="RHEA-COMP:9685"/>
        <dbReference type="Rhea" id="RHEA-COMP:9945"/>
        <dbReference type="ChEBI" id="CHEBI:15378"/>
        <dbReference type="ChEBI" id="CHEBI:64479"/>
        <dbReference type="ChEBI" id="CHEBI:78827"/>
        <dbReference type="ChEBI" id="CHEBI:137740"/>
        <dbReference type="ChEBI" id="CHEBI:137748"/>
        <dbReference type="EC" id="2.3.1.191"/>
    </reaction>
</comment>
<dbReference type="InterPro" id="IPR001451">
    <property type="entry name" value="Hexapep"/>
</dbReference>
<evidence type="ECO:0000256" key="2">
    <source>
        <dbReference type="ARBA" id="ARBA00022556"/>
    </source>
</evidence>
<dbReference type="EMBL" id="JACHHZ010000001">
    <property type="protein sequence ID" value="MBB6091743.1"/>
    <property type="molecule type" value="Genomic_DNA"/>
</dbReference>
<comment type="similarity">
    <text evidence="7">Belongs to the transferase hexapeptide repeat family. LpxD subfamily.</text>
</comment>
<dbReference type="SUPFAM" id="SSF51161">
    <property type="entry name" value="Trimeric LpxA-like enzymes"/>
    <property type="match status" value="1"/>
</dbReference>
<name>A0A841HGD2_9GAMM</name>
<evidence type="ECO:0000313" key="10">
    <source>
        <dbReference type="EMBL" id="MBB6091743.1"/>
    </source>
</evidence>
<dbReference type="Proteomes" id="UP000588068">
    <property type="component" value="Unassembled WGS sequence"/>
</dbReference>
<evidence type="ECO:0000256" key="5">
    <source>
        <dbReference type="ARBA" id="ARBA00023098"/>
    </source>
</evidence>
<keyword evidence="1 7" id="KW-0444">Lipid biosynthesis</keyword>
<gene>
    <name evidence="7" type="primary">lpxD</name>
    <name evidence="10" type="ORF">HNQ60_000589</name>
</gene>
<dbReference type="Pfam" id="PF00132">
    <property type="entry name" value="Hexapep"/>
    <property type="match status" value="2"/>
</dbReference>
<proteinExistence type="inferred from homology"/>
<dbReference type="Gene3D" id="2.160.10.10">
    <property type="entry name" value="Hexapeptide repeat proteins"/>
    <property type="match status" value="1"/>
</dbReference>
<dbReference type="NCBIfam" id="NF002060">
    <property type="entry name" value="PRK00892.1"/>
    <property type="match status" value="1"/>
</dbReference>
<dbReference type="PANTHER" id="PTHR43378">
    <property type="entry name" value="UDP-3-O-ACYLGLUCOSAMINE N-ACYLTRANSFERASE"/>
    <property type="match status" value="1"/>
</dbReference>
<comment type="function">
    <text evidence="7">Catalyzes the N-acylation of UDP-3-O-acylglucosamine using 3-hydroxyacyl-ACP as the acyl donor. Is involved in the biosynthesis of lipid A, a phosphorylated glycolipid that anchors the lipopolysaccharide to the outer membrane of the cell.</text>
</comment>
<dbReference type="GO" id="GO:0103118">
    <property type="term" value="F:UDP-3-O-[(3R)-3-hydroxyacyl]-glucosamine N-acyltransferase activity"/>
    <property type="evidence" value="ECO:0007669"/>
    <property type="project" value="UniProtKB-EC"/>
</dbReference>
<protein>
    <recommendedName>
        <fullName evidence="7">UDP-3-O-acylglucosamine N-acyltransferase</fullName>
        <ecNumber evidence="7">2.3.1.191</ecNumber>
    </recommendedName>
</protein>
<keyword evidence="6 7" id="KW-0012">Acyltransferase</keyword>
<dbReference type="Pfam" id="PF04613">
    <property type="entry name" value="LpxD"/>
    <property type="match status" value="1"/>
</dbReference>
<dbReference type="RefSeq" id="WP_184329525.1">
    <property type="nucleotide sequence ID" value="NZ_JACHHZ010000001.1"/>
</dbReference>
<comment type="caution">
    <text evidence="10">The sequence shown here is derived from an EMBL/GenBank/DDBJ whole genome shotgun (WGS) entry which is preliminary data.</text>
</comment>
<evidence type="ECO:0000256" key="6">
    <source>
        <dbReference type="ARBA" id="ARBA00023315"/>
    </source>
</evidence>
<reference evidence="10 11" key="1">
    <citation type="submission" date="2020-08" db="EMBL/GenBank/DDBJ databases">
        <title>Genomic Encyclopedia of Type Strains, Phase IV (KMG-IV): sequencing the most valuable type-strain genomes for metagenomic binning, comparative biology and taxonomic classification.</title>
        <authorList>
            <person name="Goeker M."/>
        </authorList>
    </citation>
    <scope>NUCLEOTIDE SEQUENCE [LARGE SCALE GENOMIC DNA]</scope>
    <source>
        <strain evidence="10 11">DSM 26723</strain>
    </source>
</reference>
<evidence type="ECO:0000256" key="4">
    <source>
        <dbReference type="ARBA" id="ARBA00022737"/>
    </source>
</evidence>
<dbReference type="Gene3D" id="3.40.1390.10">
    <property type="entry name" value="MurE/MurF, N-terminal domain"/>
    <property type="match status" value="1"/>
</dbReference>
<accession>A0A841HGD2</accession>
<dbReference type="CDD" id="cd03352">
    <property type="entry name" value="LbH_LpxD"/>
    <property type="match status" value="1"/>
</dbReference>
<dbReference type="NCBIfam" id="TIGR01853">
    <property type="entry name" value="lipid_A_lpxD"/>
    <property type="match status" value="1"/>
</dbReference>
<keyword evidence="11" id="KW-1185">Reference proteome</keyword>
<dbReference type="HAMAP" id="MF_00523">
    <property type="entry name" value="LpxD"/>
    <property type="match status" value="1"/>
</dbReference>
<evidence type="ECO:0000256" key="8">
    <source>
        <dbReference type="SAM" id="MobiDB-lite"/>
    </source>
</evidence>
<dbReference type="UniPathway" id="UPA00973"/>
<dbReference type="GO" id="GO:0009245">
    <property type="term" value="P:lipid A biosynthetic process"/>
    <property type="evidence" value="ECO:0007669"/>
    <property type="project" value="UniProtKB-UniRule"/>
</dbReference>
<feature type="region of interest" description="Disordered" evidence="8">
    <location>
        <begin position="338"/>
        <end position="362"/>
    </location>
</feature>
<keyword evidence="4 7" id="KW-0677">Repeat</keyword>
<comment type="subunit">
    <text evidence="7">Homotrimer.</text>
</comment>
<keyword evidence="5 7" id="KW-0443">Lipid metabolism</keyword>
<dbReference type="InterPro" id="IPR020573">
    <property type="entry name" value="UDP_GlcNAc_AcTrfase_non-rep"/>
</dbReference>
<dbReference type="InterPro" id="IPR011004">
    <property type="entry name" value="Trimer_LpxA-like_sf"/>
</dbReference>
<feature type="compositionally biased region" description="Acidic residues" evidence="8">
    <location>
        <begin position="345"/>
        <end position="362"/>
    </location>
</feature>
<dbReference type="InterPro" id="IPR007691">
    <property type="entry name" value="LpxD"/>
</dbReference>
<keyword evidence="3 7" id="KW-0808">Transferase</keyword>
<dbReference type="GO" id="GO:0016020">
    <property type="term" value="C:membrane"/>
    <property type="evidence" value="ECO:0007669"/>
    <property type="project" value="GOC"/>
</dbReference>